<accession>A0AA43XLM9</accession>
<dbReference type="PANTHER" id="PTHR39160">
    <property type="entry name" value="CELL WALL-BINDING PROTEIN YOCH"/>
    <property type="match status" value="1"/>
</dbReference>
<dbReference type="RefSeq" id="WP_160722373.1">
    <property type="nucleotide sequence ID" value="NZ_SUMG01000016.1"/>
</dbReference>
<feature type="domain" description="G5" evidence="2">
    <location>
        <begin position="145"/>
        <end position="225"/>
    </location>
</feature>
<reference evidence="3 4" key="1">
    <citation type="submission" date="2019-04" db="EMBL/GenBank/DDBJ databases">
        <title>Isachenkonia alkalipeptolytica gen. nov. sp. nov. a new anaerobic, alkiliphilic organothrophic bacterium capable to reduce synthesized ferrihydrite isolated from a soda lake.</title>
        <authorList>
            <person name="Toshchakov S.V."/>
            <person name="Zavarzina D.G."/>
            <person name="Zhilina T.N."/>
            <person name="Kostrikina N.A."/>
            <person name="Kublanov I.V."/>
        </authorList>
    </citation>
    <scope>NUCLEOTIDE SEQUENCE [LARGE SCALE GENOMIC DNA]</scope>
    <source>
        <strain evidence="3 4">Z-1701</strain>
    </source>
</reference>
<dbReference type="Gene3D" id="2.20.230.10">
    <property type="entry name" value="Resuscitation-promoting factor rpfb"/>
    <property type="match status" value="1"/>
</dbReference>
<evidence type="ECO:0000313" key="4">
    <source>
        <dbReference type="Proteomes" id="UP000449710"/>
    </source>
</evidence>
<evidence type="ECO:0000259" key="2">
    <source>
        <dbReference type="PROSITE" id="PS51109"/>
    </source>
</evidence>
<dbReference type="GO" id="GO:0019867">
    <property type="term" value="C:outer membrane"/>
    <property type="evidence" value="ECO:0007669"/>
    <property type="project" value="InterPro"/>
</dbReference>
<dbReference type="InterPro" id="IPR011098">
    <property type="entry name" value="G5_dom"/>
</dbReference>
<dbReference type="Pfam" id="PF06725">
    <property type="entry name" value="3D"/>
    <property type="match status" value="1"/>
</dbReference>
<keyword evidence="1" id="KW-0732">Signal</keyword>
<proteinExistence type="predicted"/>
<dbReference type="InterPro" id="IPR036908">
    <property type="entry name" value="RlpA-like_sf"/>
</dbReference>
<protein>
    <recommendedName>
        <fullName evidence="2">G5 domain-containing protein</fullName>
    </recommendedName>
</protein>
<comment type="caution">
    <text evidence="3">The sequence shown here is derived from an EMBL/GenBank/DDBJ whole genome shotgun (WGS) entry which is preliminary data.</text>
</comment>
<keyword evidence="4" id="KW-1185">Reference proteome</keyword>
<dbReference type="GO" id="GO:0009254">
    <property type="term" value="P:peptidoglycan turnover"/>
    <property type="evidence" value="ECO:0007669"/>
    <property type="project" value="InterPro"/>
</dbReference>
<dbReference type="SUPFAM" id="SSF50685">
    <property type="entry name" value="Barwin-like endoglucanases"/>
    <property type="match status" value="1"/>
</dbReference>
<dbReference type="PANTHER" id="PTHR39160:SF4">
    <property type="entry name" value="RESUSCITATION-PROMOTING FACTOR RPFB"/>
    <property type="match status" value="1"/>
</dbReference>
<evidence type="ECO:0000313" key="3">
    <source>
        <dbReference type="EMBL" id="NBG89073.1"/>
    </source>
</evidence>
<dbReference type="SMART" id="SM01208">
    <property type="entry name" value="G5"/>
    <property type="match status" value="1"/>
</dbReference>
<dbReference type="Proteomes" id="UP000449710">
    <property type="component" value="Unassembled WGS sequence"/>
</dbReference>
<dbReference type="InterPro" id="IPR007137">
    <property type="entry name" value="DUF348"/>
</dbReference>
<dbReference type="InterPro" id="IPR051933">
    <property type="entry name" value="Resuscitation_pf_RpfB"/>
</dbReference>
<organism evidence="3 4">
    <name type="scientific">Isachenkonia alkalipeptolytica</name>
    <dbReference type="NCBI Taxonomy" id="2565777"/>
    <lineage>
        <taxon>Bacteria</taxon>
        <taxon>Bacillati</taxon>
        <taxon>Bacillota</taxon>
        <taxon>Clostridia</taxon>
        <taxon>Eubacteriales</taxon>
        <taxon>Clostridiaceae</taxon>
        <taxon>Isachenkonia</taxon>
    </lineage>
</organism>
<dbReference type="InterPro" id="IPR010611">
    <property type="entry name" value="3D_dom"/>
</dbReference>
<evidence type="ECO:0000256" key="1">
    <source>
        <dbReference type="ARBA" id="ARBA00022729"/>
    </source>
</evidence>
<sequence length="343" mass="38691">MEKTNFKGKLTKNKALLGLVAIIFLAVFFLGASHKTVIINADNQVIEVQTVSSEPEKILEEQEIEIGEYDRIEAPSEDNIRSGEEIRVHRGREIRVIDGGQEAIRYTTWNTLEDILEELEIELNSKDRVNFDLEETIEEEDKIEITRVREGNREETVELSYSTEVKYVEDLDPGEERVVQEGQSGEMIETYIDTYENGEKVSEKLQGHEVIETPENEIIEKGEVNHFTTADGSRVEYSRKITMEATAYTAGYESTGKRPGDPGYGVTRSGTRVRPGVVAVDPNVIPLGTKLYVESLDGTRSYGYSTAEDTGGAIKGNRIDLYFENLSAAQRYGRRDVRVYVID</sequence>
<name>A0AA43XLM9_9CLOT</name>
<dbReference type="PROSITE" id="PS51109">
    <property type="entry name" value="G5"/>
    <property type="match status" value="1"/>
</dbReference>
<dbReference type="GO" id="GO:0004553">
    <property type="term" value="F:hydrolase activity, hydrolyzing O-glycosyl compounds"/>
    <property type="evidence" value="ECO:0007669"/>
    <property type="project" value="InterPro"/>
</dbReference>
<dbReference type="AlphaFoldDB" id="A0AA43XLM9"/>
<dbReference type="Pfam" id="PF03990">
    <property type="entry name" value="DUF348"/>
    <property type="match status" value="2"/>
</dbReference>
<dbReference type="EMBL" id="SUMG01000016">
    <property type="protein sequence ID" value="NBG89073.1"/>
    <property type="molecule type" value="Genomic_DNA"/>
</dbReference>
<dbReference type="Pfam" id="PF07501">
    <property type="entry name" value="G5"/>
    <property type="match status" value="1"/>
</dbReference>
<dbReference type="CDD" id="cd22786">
    <property type="entry name" value="DPBB_YuiC-like"/>
    <property type="match status" value="1"/>
</dbReference>
<dbReference type="Gene3D" id="2.40.40.10">
    <property type="entry name" value="RlpA-like domain"/>
    <property type="match status" value="1"/>
</dbReference>
<gene>
    <name evidence="3" type="ORF">ISALK_11290</name>
</gene>